<accession>A0AAV6UR24</accession>
<name>A0AAV6UR24_9ARAC</name>
<evidence type="ECO:0000313" key="1">
    <source>
        <dbReference type="EMBL" id="KAG8186756.1"/>
    </source>
</evidence>
<comment type="caution">
    <text evidence="1">The sequence shown here is derived from an EMBL/GenBank/DDBJ whole genome shotgun (WGS) entry which is preliminary data.</text>
</comment>
<proteinExistence type="predicted"/>
<dbReference type="EMBL" id="JAFNEN010000290">
    <property type="protein sequence ID" value="KAG8186756.1"/>
    <property type="molecule type" value="Genomic_DNA"/>
</dbReference>
<protein>
    <submittedName>
        <fullName evidence="1">Uncharacterized protein</fullName>
    </submittedName>
</protein>
<gene>
    <name evidence="1" type="ORF">JTE90_025198</name>
</gene>
<keyword evidence="2" id="KW-1185">Reference proteome</keyword>
<organism evidence="1 2">
    <name type="scientific">Oedothorax gibbosus</name>
    <dbReference type="NCBI Taxonomy" id="931172"/>
    <lineage>
        <taxon>Eukaryota</taxon>
        <taxon>Metazoa</taxon>
        <taxon>Ecdysozoa</taxon>
        <taxon>Arthropoda</taxon>
        <taxon>Chelicerata</taxon>
        <taxon>Arachnida</taxon>
        <taxon>Araneae</taxon>
        <taxon>Araneomorphae</taxon>
        <taxon>Entelegynae</taxon>
        <taxon>Araneoidea</taxon>
        <taxon>Linyphiidae</taxon>
        <taxon>Erigoninae</taxon>
        <taxon>Oedothorax</taxon>
    </lineage>
</organism>
<evidence type="ECO:0000313" key="2">
    <source>
        <dbReference type="Proteomes" id="UP000827092"/>
    </source>
</evidence>
<reference evidence="1 2" key="1">
    <citation type="journal article" date="2022" name="Nat. Ecol. Evol.">
        <title>A masculinizing supergene underlies an exaggerated male reproductive morph in a spider.</title>
        <authorList>
            <person name="Hendrickx F."/>
            <person name="De Corte Z."/>
            <person name="Sonet G."/>
            <person name="Van Belleghem S.M."/>
            <person name="Kostlbacher S."/>
            <person name="Vangestel C."/>
        </authorList>
    </citation>
    <scope>NUCLEOTIDE SEQUENCE [LARGE SCALE GENOMIC DNA]</scope>
    <source>
        <strain evidence="1">W744_W776</strain>
    </source>
</reference>
<dbReference type="Proteomes" id="UP000827092">
    <property type="component" value="Unassembled WGS sequence"/>
</dbReference>
<sequence length="74" mass="7920">MLRNIYPTTTHFPTFQINPISPLQIPSKTSIPEASEGLLITYPNPGILPGSIVGHNTRAAHPHTTAANNCSDEG</sequence>
<dbReference type="AlphaFoldDB" id="A0AAV6UR24"/>